<evidence type="ECO:0000256" key="20">
    <source>
        <dbReference type="ARBA" id="ARBA00049902"/>
    </source>
</evidence>
<protein>
    <recommendedName>
        <fullName evidence="17">Probable peptidoglycan glycosyltransferase FtsW</fullName>
        <ecNumber evidence="19">2.4.99.28</ecNumber>
    </recommendedName>
    <alternativeName>
        <fullName evidence="18">Cell division protein FtsW</fullName>
    </alternativeName>
    <alternativeName>
        <fullName evidence="15">Cell wall polymerase</fullName>
    </alternativeName>
    <alternativeName>
        <fullName evidence="14">Peptidoglycan polymerase</fullName>
    </alternativeName>
</protein>
<evidence type="ECO:0000256" key="4">
    <source>
        <dbReference type="ARBA" id="ARBA00022618"/>
    </source>
</evidence>
<evidence type="ECO:0000313" key="23">
    <source>
        <dbReference type="Proteomes" id="UP000295443"/>
    </source>
</evidence>
<evidence type="ECO:0000256" key="17">
    <source>
        <dbReference type="ARBA" id="ARBA00041185"/>
    </source>
</evidence>
<dbReference type="InterPro" id="IPR001182">
    <property type="entry name" value="FtsW/RodA"/>
</dbReference>
<dbReference type="GO" id="GO:0015648">
    <property type="term" value="F:lipid-linked peptidoglycan transporter activity"/>
    <property type="evidence" value="ECO:0007669"/>
    <property type="project" value="TreeGrafter"/>
</dbReference>
<comment type="subcellular location">
    <subcellularLocation>
        <location evidence="1">Cell membrane</location>
        <topology evidence="1">Multi-pass membrane protein</topology>
    </subcellularLocation>
</comment>
<feature type="non-terminal residue" evidence="22">
    <location>
        <position position="357"/>
    </location>
</feature>
<keyword evidence="12" id="KW-0131">Cell cycle</keyword>
<evidence type="ECO:0000256" key="11">
    <source>
        <dbReference type="ARBA" id="ARBA00023136"/>
    </source>
</evidence>
<organism evidence="22 23">
    <name type="scientific">Parasulfuritortus cantonensis</name>
    <dbReference type="NCBI Taxonomy" id="2528202"/>
    <lineage>
        <taxon>Bacteria</taxon>
        <taxon>Pseudomonadati</taxon>
        <taxon>Pseudomonadota</taxon>
        <taxon>Betaproteobacteria</taxon>
        <taxon>Nitrosomonadales</taxon>
        <taxon>Thiobacillaceae</taxon>
        <taxon>Parasulfuritortus</taxon>
    </lineage>
</organism>
<dbReference type="GO" id="GO:0071555">
    <property type="term" value="P:cell wall organization"/>
    <property type="evidence" value="ECO:0007669"/>
    <property type="project" value="UniProtKB-KW"/>
</dbReference>
<accession>A0A4R1BN06</accession>
<evidence type="ECO:0000256" key="12">
    <source>
        <dbReference type="ARBA" id="ARBA00023306"/>
    </source>
</evidence>
<keyword evidence="6" id="KW-0808">Transferase</keyword>
<dbReference type="GO" id="GO:0051301">
    <property type="term" value="P:cell division"/>
    <property type="evidence" value="ECO:0007669"/>
    <property type="project" value="UniProtKB-KW"/>
</dbReference>
<evidence type="ECO:0000256" key="8">
    <source>
        <dbReference type="ARBA" id="ARBA00022960"/>
    </source>
</evidence>
<evidence type="ECO:0000313" key="22">
    <source>
        <dbReference type="EMBL" id="TCJ18727.1"/>
    </source>
</evidence>
<dbReference type="GO" id="GO:0009252">
    <property type="term" value="P:peptidoglycan biosynthetic process"/>
    <property type="evidence" value="ECO:0007669"/>
    <property type="project" value="UniProtKB-KW"/>
</dbReference>
<name>A0A4R1BN06_9PROT</name>
<evidence type="ECO:0000256" key="14">
    <source>
        <dbReference type="ARBA" id="ARBA00032370"/>
    </source>
</evidence>
<evidence type="ECO:0000256" key="5">
    <source>
        <dbReference type="ARBA" id="ARBA00022676"/>
    </source>
</evidence>
<dbReference type="RefSeq" id="WP_131444612.1">
    <property type="nucleotide sequence ID" value="NZ_SJZB01000009.1"/>
</dbReference>
<dbReference type="GO" id="GO:0032153">
    <property type="term" value="C:cell division site"/>
    <property type="evidence" value="ECO:0007669"/>
    <property type="project" value="TreeGrafter"/>
</dbReference>
<dbReference type="GO" id="GO:0008360">
    <property type="term" value="P:regulation of cell shape"/>
    <property type="evidence" value="ECO:0007669"/>
    <property type="project" value="UniProtKB-KW"/>
</dbReference>
<evidence type="ECO:0000256" key="7">
    <source>
        <dbReference type="ARBA" id="ARBA00022692"/>
    </source>
</evidence>
<comment type="caution">
    <text evidence="22">The sequence shown here is derived from an EMBL/GenBank/DDBJ whole genome shotgun (WGS) entry which is preliminary data.</text>
</comment>
<gene>
    <name evidence="22" type="primary">ftsW</name>
    <name evidence="22" type="ORF">EZJ19_01880</name>
</gene>
<keyword evidence="3" id="KW-1003">Cell membrane</keyword>
<evidence type="ECO:0000256" key="13">
    <source>
        <dbReference type="ARBA" id="ARBA00023316"/>
    </source>
</evidence>
<feature type="transmembrane region" description="Helical" evidence="21">
    <location>
        <begin position="43"/>
        <end position="62"/>
    </location>
</feature>
<dbReference type="NCBIfam" id="TIGR02614">
    <property type="entry name" value="ftsW"/>
    <property type="match status" value="1"/>
</dbReference>
<proteinExistence type="inferred from homology"/>
<feature type="transmembrane region" description="Helical" evidence="21">
    <location>
        <begin position="304"/>
        <end position="323"/>
    </location>
</feature>
<dbReference type="Pfam" id="PF01098">
    <property type="entry name" value="FTSW_RODA_SPOVE"/>
    <property type="match status" value="1"/>
</dbReference>
<dbReference type="AlphaFoldDB" id="A0A4R1BN06"/>
<keyword evidence="5" id="KW-0328">Glycosyltransferase</keyword>
<evidence type="ECO:0000256" key="3">
    <source>
        <dbReference type="ARBA" id="ARBA00022475"/>
    </source>
</evidence>
<feature type="transmembrane region" description="Helical" evidence="21">
    <location>
        <begin position="187"/>
        <end position="205"/>
    </location>
</feature>
<dbReference type="GO" id="GO:0005886">
    <property type="term" value="C:plasma membrane"/>
    <property type="evidence" value="ECO:0007669"/>
    <property type="project" value="UniProtKB-SubCell"/>
</dbReference>
<evidence type="ECO:0000256" key="6">
    <source>
        <dbReference type="ARBA" id="ARBA00022679"/>
    </source>
</evidence>
<dbReference type="PANTHER" id="PTHR30474:SF2">
    <property type="entry name" value="PEPTIDOGLYCAN GLYCOSYLTRANSFERASE FTSW-RELATED"/>
    <property type="match status" value="1"/>
</dbReference>
<dbReference type="EC" id="2.4.99.28" evidence="19"/>
<comment type="similarity">
    <text evidence="16">Belongs to the SEDS family. FtsW subfamily.</text>
</comment>
<evidence type="ECO:0000256" key="2">
    <source>
        <dbReference type="ARBA" id="ARBA00004752"/>
    </source>
</evidence>
<evidence type="ECO:0000256" key="16">
    <source>
        <dbReference type="ARBA" id="ARBA00038053"/>
    </source>
</evidence>
<comment type="catalytic activity">
    <reaction evidence="20">
        <text>[GlcNAc-(1-&gt;4)-Mur2Ac(oyl-L-Ala-gamma-D-Glu-L-Lys-D-Ala-D-Ala)](n)-di-trans,octa-cis-undecaprenyl diphosphate + beta-D-GlcNAc-(1-&gt;4)-Mur2Ac(oyl-L-Ala-gamma-D-Glu-L-Lys-D-Ala-D-Ala)-di-trans,octa-cis-undecaprenyl diphosphate = [GlcNAc-(1-&gt;4)-Mur2Ac(oyl-L-Ala-gamma-D-Glu-L-Lys-D-Ala-D-Ala)](n+1)-di-trans,octa-cis-undecaprenyl diphosphate + di-trans,octa-cis-undecaprenyl diphosphate + H(+)</text>
        <dbReference type="Rhea" id="RHEA:23708"/>
        <dbReference type="Rhea" id="RHEA-COMP:9602"/>
        <dbReference type="Rhea" id="RHEA-COMP:9603"/>
        <dbReference type="ChEBI" id="CHEBI:15378"/>
        <dbReference type="ChEBI" id="CHEBI:58405"/>
        <dbReference type="ChEBI" id="CHEBI:60033"/>
        <dbReference type="ChEBI" id="CHEBI:78435"/>
        <dbReference type="EC" id="2.4.99.28"/>
    </reaction>
</comment>
<keyword evidence="7 21" id="KW-0812">Transmembrane</keyword>
<evidence type="ECO:0000256" key="19">
    <source>
        <dbReference type="ARBA" id="ARBA00044770"/>
    </source>
</evidence>
<dbReference type="HAMAP" id="MF_00913">
    <property type="entry name" value="PGT_FtsW_proteobact"/>
    <property type="match status" value="1"/>
</dbReference>
<keyword evidence="9" id="KW-0573">Peptidoglycan synthesis</keyword>
<dbReference type="OrthoDB" id="9768187at2"/>
<feature type="transmembrane region" description="Helical" evidence="21">
    <location>
        <begin position="165"/>
        <end position="182"/>
    </location>
</feature>
<keyword evidence="23" id="KW-1185">Reference proteome</keyword>
<keyword evidence="13" id="KW-0961">Cell wall biogenesis/degradation</keyword>
<evidence type="ECO:0000256" key="18">
    <source>
        <dbReference type="ARBA" id="ARBA00041418"/>
    </source>
</evidence>
<feature type="transmembrane region" description="Helical" evidence="21">
    <location>
        <begin position="272"/>
        <end position="292"/>
    </location>
</feature>
<feature type="transmembrane region" description="Helical" evidence="21">
    <location>
        <begin position="6"/>
        <end position="31"/>
    </location>
</feature>
<keyword evidence="10 21" id="KW-1133">Transmembrane helix</keyword>
<feature type="transmembrane region" description="Helical" evidence="21">
    <location>
        <begin position="142"/>
        <end position="159"/>
    </location>
</feature>
<reference evidence="22 23" key="1">
    <citation type="submission" date="2019-03" db="EMBL/GenBank/DDBJ databases">
        <title>Genome sequence of Thiobacillaceae bacterium LSR1, a sulfur-oxidizing bacterium isolated from freshwater sediment.</title>
        <authorList>
            <person name="Li S."/>
        </authorList>
    </citation>
    <scope>NUCLEOTIDE SEQUENCE [LARGE SCALE GENOMIC DNA]</scope>
    <source>
        <strain evidence="22 23">LSR1</strain>
    </source>
</reference>
<dbReference type="EMBL" id="SJZB01000009">
    <property type="protein sequence ID" value="TCJ18727.1"/>
    <property type="molecule type" value="Genomic_DNA"/>
</dbReference>
<dbReference type="PANTHER" id="PTHR30474">
    <property type="entry name" value="CELL CYCLE PROTEIN"/>
    <property type="match status" value="1"/>
</dbReference>
<evidence type="ECO:0000256" key="10">
    <source>
        <dbReference type="ARBA" id="ARBA00022989"/>
    </source>
</evidence>
<dbReference type="GO" id="GO:0008955">
    <property type="term" value="F:peptidoglycan glycosyltransferase activity"/>
    <property type="evidence" value="ECO:0007669"/>
    <property type="project" value="UniProtKB-EC"/>
</dbReference>
<comment type="pathway">
    <text evidence="2">Cell wall biogenesis; peptidoglycan biosynthesis.</text>
</comment>
<keyword evidence="4" id="KW-0132">Cell division</keyword>
<evidence type="ECO:0000256" key="21">
    <source>
        <dbReference type="SAM" id="Phobius"/>
    </source>
</evidence>
<keyword evidence="11 21" id="KW-0472">Membrane</keyword>
<keyword evidence="8" id="KW-0133">Cell shape</keyword>
<feature type="transmembrane region" description="Helical" evidence="21">
    <location>
        <begin position="74"/>
        <end position="97"/>
    </location>
</feature>
<evidence type="ECO:0000256" key="9">
    <source>
        <dbReference type="ARBA" id="ARBA00022984"/>
    </source>
</evidence>
<dbReference type="Proteomes" id="UP000295443">
    <property type="component" value="Unassembled WGS sequence"/>
</dbReference>
<sequence>MAPYDWPLLWTVLALLGLGLVMVYSASTAIAEARSASHQPAYYMVRHGTYLVAGLAIAYGVFQLPSNLWQKTAPWLFAVGVLLLLLVLIPGVGKVVYGSRRWIPLGPIGNFQPSEFVKLFTIVYAADYTVRKAAMMHDLRQGFLPMFLVMAMVGFLLLLEPDFGAFVVIVAIALGIIFLGGFNARLFLGLTTMLAISFVLMIVTSDYRRERVLGYLDPWKDPYGAGYQLSHALIAFGRGEWTGVGLGDSVEKLFYLPEAYTDFLLAVIGEELGFAGVVVVIGLFAWLVWRAFSIGWQAALMGRNFQALVAQGVGIWMAVQGFINMGVNLGLLPTKGLTLPLMSYGGSGIVANCLAIA</sequence>
<dbReference type="InterPro" id="IPR013437">
    <property type="entry name" value="FtsW"/>
</dbReference>
<evidence type="ECO:0000256" key="1">
    <source>
        <dbReference type="ARBA" id="ARBA00004651"/>
    </source>
</evidence>
<evidence type="ECO:0000256" key="15">
    <source>
        <dbReference type="ARBA" id="ARBA00033270"/>
    </source>
</evidence>